<feature type="compositionally biased region" description="Polar residues" evidence="12">
    <location>
        <begin position="1429"/>
        <end position="1465"/>
    </location>
</feature>
<dbReference type="RefSeq" id="NP_001128615.2">
    <property type="nucleotide sequence ID" value="NM_001135143.2"/>
</dbReference>
<reference evidence="16" key="2">
    <citation type="journal article" date="2011" name="Brief. Bioinform.">
        <title>Phylogenetic-based propagation of functional annotations within the Gene Ontology consortium.</title>
        <authorList>
            <person name="Gaudet P."/>
            <person name="Livstone M.S."/>
            <person name="Lewis S.E."/>
            <person name="Thomas P.D."/>
        </authorList>
    </citation>
    <scope>NUCLEOTIDE SEQUENCE</scope>
    <source>
        <strain evidence="16">Tuebingen</strain>
    </source>
</reference>
<keyword evidence="6" id="KW-0862">Zinc</keyword>
<dbReference type="FunFam" id="3.30.160.60:FF:000097">
    <property type="entry name" value="Zinc finger protein"/>
    <property type="match status" value="1"/>
</dbReference>
<dbReference type="Proteomes" id="UP000000437">
    <property type="component" value="Chromosome 11"/>
</dbReference>
<evidence type="ECO:0000256" key="3">
    <source>
        <dbReference type="ARBA" id="ARBA00022723"/>
    </source>
</evidence>
<feature type="domain" description="C2H2-type" evidence="13">
    <location>
        <begin position="136"/>
        <end position="168"/>
    </location>
</feature>
<sequence length="1580" mass="172661">MATRKQSFVRATEPQCSESAQREEEAHVQARLTTMYVQNVPASGLQPYPQAQPGALQDATVVPLFLPRMCSNSTLPSLTLHIASTAALQQQRLVAPASAGRPKSLGKHVCPHCGKDCLKPSVLEKHLRCHTGERPYPCTTCGISFKTQSNLYKHKRTQAHARHSSESEKGTFSSQESMESSKDNCLSPSLETNCVDQAGARKAKEVFPTDSITTPSQTDPAETRMMSGIEWALQNAAMVGISTTPALQDKVKSLRKTAEFSVDAIKLTNANAIQQTSALTVDGCTPLSLNRMPLQRQEALFSKPSFPFLSSHCKAQSHDSTDSGFSDSSEHHSTSSPGASLHDPSTESLTETPMAQQEPAASQIPPEMTSEDPKSKVSVQEKQKLEERISKLIYENSVLVDNKLLENVRPRKTILSKQGSIDLPVPYTYKDSFHFEIRNCKHVLSSQNPDRGGQAVHRSLPTQLSASLEHAPLTRSSSLPFSMGSKPAADGAVSLNLSRRCSAGHVYPIRPSNQRAATHRSLVRQVAVDCLYSAEAERGSMSSLSSDGDSTDVATESCVKATYRKKAQKFDYTKWHTYKGGTFRKLYNTPKDCALKARKTASSTEPTESLDIQRHNGSMLTLPNELKVSHTGFEHDNVKGSSVEDIQLTQHTVCHVPSERKKQRTGNDVQTLSVSDPKDTGNLCTLMSQSFLSSCAESGSITVHSVNMQNVHSQSNFIQTSQFLENNSLSGGASCLVSMSGASGTPSGSLSSPTVPEAKTSFPPMYQLKIPCPADGVSASCSGSTSAHCSTAESHQTTEQPELSSKQHAGFHQSQQEAMCVAASKGLNQTDTLSKVMSEIQSTTNTSASLVSAMPPPLVQHQVSLLQNNRGEEENQSTAAVYQPAKTLESSRFTTPTMSTMSYCSGPTVYSPVTTVQNHPSFSVIESGEPNACTDNIASTVCESPQNSMASNIPTSDSEELQSEGKVMLLNGSAQAQNTFYVRTADLQIVMQLISDEQLALIEPHIEAMSSAQTTLLQEAYSKDVPQELINIGETQINSTFRCSANKADTSQNDVTTMPQCVSSWSHPQTKFHISASADYRKNTTQPLELPELMNSGSLEVESSHKLVDGDTLTEPKSVESSCSIRKYDKEPQNCVHNKNTVSTTEDQTFTEATRDQQVESNHIPTINTSELKETGHFMSESVHTNTTTHLATCVCEKKTTKEMPEQPRDSKTSLDTREIKACDTDKVTETLCPEQTAAQQDSQHDFAPGDFGNHTYSDVKSSCPTPDRTSSRNTVNGDRSKRDVHTQHAHLEVSTESGEDGVRKNLRFQRDSRTDRRESGAKIREDGDEEGKRSTMEMTDGNNTCRSSGDTYKQDKRKDQAISRGKHQTSTRANPQFSQEVSFNFSQSLHHEKLNPETSFCTDITPPNCRSKCENSSRTDDMGEYLGNSPSPETDQRDMSSLNTAKRSNQTCRRSALANTTQSEFQKETQARGAMSYWIYSKRTQVHKTSSTSASVLQNNCAVSNTETDNASVTPPSSDGSRSQMTVQEAQTHQMCAPVTHSSSTESKQLYLGSSSSYLELEDGNSSSDDEQKLVIELE</sequence>
<dbReference type="Gene3D" id="3.30.160.60">
    <property type="entry name" value="Classic Zinc Finger"/>
    <property type="match status" value="2"/>
</dbReference>
<dbReference type="InterPro" id="IPR013087">
    <property type="entry name" value="Znf_C2H2_type"/>
</dbReference>
<reference evidence="16 17" key="6">
    <citation type="submission" date="2025-04" db="UniProtKB">
        <authorList>
            <consortium name="RefSeq"/>
        </authorList>
    </citation>
    <scope>IDENTIFICATION</scope>
    <source>
        <strain evidence="16 17">Tuebingen</strain>
    </source>
</reference>
<dbReference type="RefSeq" id="XP_073771558.1">
    <property type="nucleotide sequence ID" value="XM_073915457.1"/>
</dbReference>
<evidence type="ECO:0000313" key="18">
    <source>
        <dbReference type="ZFIN" id="ZDB-GENE-081022-210"/>
    </source>
</evidence>
<keyword evidence="7" id="KW-0805">Transcription regulation</keyword>
<dbReference type="KEGG" id="dre:100189616"/>
<evidence type="ECO:0000256" key="5">
    <source>
        <dbReference type="ARBA" id="ARBA00022771"/>
    </source>
</evidence>
<feature type="region of interest" description="Disordered" evidence="12">
    <location>
        <begin position="1"/>
        <end position="21"/>
    </location>
</feature>
<feature type="region of interest" description="Disordered" evidence="12">
    <location>
        <begin position="1413"/>
        <end position="1469"/>
    </location>
</feature>
<dbReference type="Ensembl" id="ENSDART00000157054.3">
    <property type="protein sequence ID" value="ENSDARP00000127636.1"/>
    <property type="gene ID" value="ENSDARG00000074906.7"/>
</dbReference>
<accession>X1WBP4</accession>
<dbReference type="PANTHER" id="PTHR47166:SF1">
    <property type="entry name" value="ZINC FINGER PROTEIN 831"/>
    <property type="match status" value="1"/>
</dbReference>
<dbReference type="AlphaFoldDB" id="A0A8M9PUN9"/>
<dbReference type="PANTHER" id="PTHR47166">
    <property type="entry name" value="ZINC FINGER PROTEIN 831"/>
    <property type="match status" value="1"/>
</dbReference>
<dbReference type="SMART" id="SM00355">
    <property type="entry name" value="ZnF_C2H2"/>
    <property type="match status" value="2"/>
</dbReference>
<proteinExistence type="predicted"/>
<evidence type="ECO:0000256" key="10">
    <source>
        <dbReference type="ARBA" id="ARBA00023242"/>
    </source>
</evidence>
<feature type="compositionally biased region" description="Basic and acidic residues" evidence="12">
    <location>
        <begin position="1279"/>
        <end position="1294"/>
    </location>
</feature>
<evidence type="ECO:0000313" key="14">
    <source>
        <dbReference type="Ensembl" id="ENSDARP00000127636"/>
    </source>
</evidence>
<dbReference type="GeneTree" id="ENSGT00940000161664"/>
<dbReference type="STRING" id="7955.ENSDARP00000127636"/>
<keyword evidence="8" id="KW-0238">DNA-binding</keyword>
<dbReference type="PaxDb" id="7955-ENSDARP00000127636"/>
<keyword evidence="15" id="KW-1185">Reference proteome</keyword>
<keyword evidence="10" id="KW-0539">Nucleus</keyword>
<comment type="function">
    <text evidence="1">May be involved in transcriptional regulation.</text>
</comment>
<evidence type="ECO:0000313" key="15">
    <source>
        <dbReference type="Proteomes" id="UP000000437"/>
    </source>
</evidence>
<feature type="compositionally biased region" description="Low complexity" evidence="12">
    <location>
        <begin position="1551"/>
        <end position="1560"/>
    </location>
</feature>
<evidence type="ECO:0000256" key="7">
    <source>
        <dbReference type="ARBA" id="ARBA00023015"/>
    </source>
</evidence>
<dbReference type="GO" id="GO:0005634">
    <property type="term" value="C:nucleus"/>
    <property type="evidence" value="ECO:0007669"/>
    <property type="project" value="UniProtKB-SubCell"/>
</dbReference>
<keyword evidence="5 11" id="KW-0863">Zinc-finger</keyword>
<feature type="region of interest" description="Disordered" evidence="12">
    <location>
        <begin position="783"/>
        <end position="815"/>
    </location>
</feature>
<dbReference type="PROSITE" id="PS50157">
    <property type="entry name" value="ZINC_FINGER_C2H2_2"/>
    <property type="match status" value="2"/>
</dbReference>
<feature type="region of interest" description="Disordered" evidence="12">
    <location>
        <begin position="1237"/>
        <end position="1379"/>
    </location>
</feature>
<dbReference type="GO" id="GO:0008270">
    <property type="term" value="F:zinc ion binding"/>
    <property type="evidence" value="ECO:0007669"/>
    <property type="project" value="UniProtKB-KW"/>
</dbReference>
<evidence type="ECO:0000256" key="11">
    <source>
        <dbReference type="PROSITE-ProRule" id="PRU00042"/>
    </source>
</evidence>
<dbReference type="SUPFAM" id="SSF57667">
    <property type="entry name" value="beta-beta-alpha zinc fingers"/>
    <property type="match status" value="1"/>
</dbReference>
<feature type="region of interest" description="Disordered" evidence="12">
    <location>
        <begin position="1506"/>
        <end position="1580"/>
    </location>
</feature>
<dbReference type="InterPro" id="IPR036236">
    <property type="entry name" value="Znf_C2H2_sf"/>
</dbReference>
<evidence type="ECO:0000256" key="2">
    <source>
        <dbReference type="ARBA" id="ARBA00004123"/>
    </source>
</evidence>
<dbReference type="GlyGen" id="A0A8M9PUN9">
    <property type="glycosylation" value="2 sites"/>
</dbReference>
<dbReference type="RefSeq" id="XP_068080196.1">
    <property type="nucleotide sequence ID" value="XM_068224095.1"/>
</dbReference>
<evidence type="ECO:0000313" key="16">
    <source>
        <dbReference type="RefSeq" id="NP_001128615.2"/>
    </source>
</evidence>
<evidence type="ECO:0000256" key="1">
    <source>
        <dbReference type="ARBA" id="ARBA00003767"/>
    </source>
</evidence>
<feature type="region of interest" description="Disordered" evidence="12">
    <location>
        <begin position="155"/>
        <end position="185"/>
    </location>
</feature>
<dbReference type="RefSeq" id="XP_073771557.1">
    <property type="nucleotide sequence ID" value="XM_073915456.1"/>
</dbReference>
<reference evidence="14" key="4">
    <citation type="submission" date="2014-03" db="UniProtKB">
        <authorList>
            <consortium name="Ensembl"/>
        </authorList>
    </citation>
    <scope>IDENTIFICATION</scope>
    <source>
        <strain evidence="14">Tuebingen</strain>
    </source>
</reference>
<feature type="compositionally biased region" description="Polar residues" evidence="12">
    <location>
        <begin position="170"/>
        <end position="185"/>
    </location>
</feature>
<feature type="compositionally biased region" description="Basic and acidic residues" evidence="12">
    <location>
        <begin position="1571"/>
        <end position="1580"/>
    </location>
</feature>
<feature type="compositionally biased region" description="Polar residues" evidence="12">
    <location>
        <begin position="346"/>
        <end position="355"/>
    </location>
</feature>
<dbReference type="eggNOG" id="KOG1721">
    <property type="taxonomic scope" value="Eukaryota"/>
</dbReference>
<comment type="subcellular location">
    <subcellularLocation>
        <location evidence="2">Nucleus</location>
    </subcellularLocation>
</comment>
<dbReference type="ZFIN" id="ZDB-GENE-081022-210">
    <property type="gene designation" value="znf831"/>
</dbReference>
<name>A0A8M9PUN9_DANRE</name>
<evidence type="ECO:0000256" key="9">
    <source>
        <dbReference type="ARBA" id="ARBA00023163"/>
    </source>
</evidence>
<dbReference type="CTD" id="128611"/>
<dbReference type="AGR" id="ZFIN:ZDB-GENE-081022-210"/>
<dbReference type="GO" id="GO:0003677">
    <property type="term" value="F:DNA binding"/>
    <property type="evidence" value="ECO:0007669"/>
    <property type="project" value="UniProtKB-KW"/>
</dbReference>
<reference evidence="16" key="1">
    <citation type="journal article" date="2002" name="Proc. Natl. Acad. Sci. U.S.A.">
        <title>Generation and initial analysis of more than 15,000 full-length human and mouse cDNA sequences.</title>
        <authorList>
            <consortium name="Mammalian Gene Collection Program Team"/>
            <person name="Strausberg R.L."/>
            <person name="Feingold E.A."/>
            <person name="Grouse L.H."/>
            <person name="Derge J.G."/>
            <person name="Klausner R.D."/>
            <person name="Collins F.S."/>
            <person name="Wagner L."/>
            <person name="Shenmen C.M."/>
            <person name="Schuler G.D."/>
            <person name="Altschul S.F."/>
            <person name="Zeeberg B."/>
            <person name="Buetow K.H."/>
            <person name="Schaefer C.F."/>
            <person name="Bhat N.K."/>
            <person name="Hopkins R.F."/>
            <person name="Jordan H."/>
            <person name="Moore T."/>
            <person name="Max S.I."/>
            <person name="Wang J."/>
            <person name="Hsieh F."/>
            <person name="Diatchenko L."/>
            <person name="Marusina K."/>
            <person name="Farmer A.A."/>
            <person name="Rubin G.M."/>
            <person name="Hong L."/>
            <person name="Stapleton M."/>
            <person name="Soares M.B."/>
            <person name="Bonaldo M.F."/>
            <person name="Casavant T.L."/>
            <person name="Scheetz T.E."/>
            <person name="Brownstein M.J."/>
            <person name="Usdin T.B."/>
            <person name="Toshiyuki S."/>
            <person name="Carninci P."/>
            <person name="Prange C."/>
            <person name="Raha S.S."/>
            <person name="Loquellano N.A."/>
            <person name="Peters G.J."/>
            <person name="Abramson R.D."/>
            <person name="Mullahy S.J."/>
            <person name="Bosak S.A."/>
            <person name="McEwan P.J."/>
            <person name="McKernan K.J."/>
            <person name="Malek J.A."/>
            <person name="Gunaratne P.H."/>
            <person name="Richards S."/>
            <person name="Worley K.C."/>
            <person name="Hale S."/>
            <person name="Garcia A.M."/>
            <person name="Gay L.J."/>
            <person name="Hulyk S.W."/>
            <person name="Villalon D.K."/>
            <person name="Muzny D.M."/>
            <person name="Sodergren E.J."/>
            <person name="Lu X."/>
            <person name="Gibbs R.A."/>
            <person name="Fahey J."/>
            <person name="Helton E."/>
            <person name="Ketteman M."/>
            <person name="Madan A."/>
            <person name="Rodrigues S."/>
            <person name="Sanchez A."/>
            <person name="Whiting M."/>
            <person name="Madan A."/>
            <person name="Young A.C."/>
            <person name="Shevchenko Y."/>
            <person name="Bouffard G.G."/>
            <person name="Blakesley R.W."/>
            <person name="Touchman J.W."/>
            <person name="Green E.D."/>
            <person name="Dickson M.C."/>
            <person name="Rodriguez A.C."/>
            <person name="Grimwood J."/>
            <person name="Schmutz J."/>
            <person name="Myers R.M."/>
            <person name="Butterfield Y.S."/>
            <person name="Krzywinski M.I."/>
            <person name="Skalska U."/>
            <person name="Smailus D.E."/>
            <person name="Schnerch A."/>
            <person name="Schein J.E."/>
            <person name="Jones S.J."/>
            <person name="Marra M.A."/>
        </authorList>
    </citation>
    <scope>NUCLEOTIDE SEQUENCE</scope>
    <source>
        <strain evidence="16">Tuebingen</strain>
    </source>
</reference>
<evidence type="ECO:0000259" key="13">
    <source>
        <dbReference type="PROSITE" id="PS50157"/>
    </source>
</evidence>
<dbReference type="PROSITE" id="PS00028">
    <property type="entry name" value="ZINC_FINGER_C2H2_1"/>
    <property type="match status" value="2"/>
</dbReference>
<gene>
    <name evidence="14 16 17 18" type="primary">znf831</name>
    <name evidence="16 17" type="synonym">zgc:195317</name>
</gene>
<feature type="region of interest" description="Disordered" evidence="12">
    <location>
        <begin position="312"/>
        <end position="382"/>
    </location>
</feature>
<dbReference type="EMBL" id="CR855375">
    <property type="status" value="NOT_ANNOTATED_CDS"/>
    <property type="molecule type" value="Genomic_DNA"/>
</dbReference>
<evidence type="ECO:0000256" key="4">
    <source>
        <dbReference type="ARBA" id="ARBA00022737"/>
    </source>
</evidence>
<dbReference type="GeneID" id="100189616"/>
<evidence type="ECO:0000313" key="17">
    <source>
        <dbReference type="RefSeq" id="XP_068080196.1"/>
    </source>
</evidence>
<feature type="compositionally biased region" description="Basic and acidic residues" evidence="12">
    <location>
        <begin position="1301"/>
        <end position="1336"/>
    </location>
</feature>
<feature type="compositionally biased region" description="Basic and acidic residues" evidence="12">
    <location>
        <begin position="1413"/>
        <end position="1422"/>
    </location>
</feature>
<keyword evidence="4" id="KW-0677">Repeat</keyword>
<dbReference type="OrthoDB" id="6077919at2759"/>
<keyword evidence="3" id="KW-0479">Metal-binding</keyword>
<dbReference type="OMA" id="RATEPQC"/>
<feature type="compositionally biased region" description="Polar residues" evidence="12">
    <location>
        <begin position="1506"/>
        <end position="1549"/>
    </location>
</feature>
<feature type="compositionally biased region" description="Polar residues" evidence="12">
    <location>
        <begin position="1337"/>
        <end position="1352"/>
    </location>
</feature>
<evidence type="ECO:0000256" key="6">
    <source>
        <dbReference type="ARBA" id="ARBA00022833"/>
    </source>
</evidence>
<evidence type="ECO:0000256" key="12">
    <source>
        <dbReference type="SAM" id="MobiDB-lite"/>
    </source>
</evidence>
<feature type="compositionally biased region" description="Basic and acidic residues" evidence="12">
    <location>
        <begin position="1353"/>
        <end position="1362"/>
    </location>
</feature>
<reference evidence="14 15" key="3">
    <citation type="journal article" date="2013" name="Nature">
        <title>The zebrafish reference genome sequence and its relationship to the human genome.</title>
        <authorList>
            <consortium name="Genome Reference Consortium Zebrafish"/>
            <person name="Howe K."/>
            <person name="Clark M.D."/>
            <person name="Torroja C.F."/>
            <person name="Torrance J."/>
            <person name="Berthelot C."/>
            <person name="Muffato M."/>
            <person name="Collins J.E."/>
            <person name="Humphray S."/>
            <person name="McLaren K."/>
            <person name="Matthews L."/>
            <person name="McLaren S."/>
            <person name="Sealy I."/>
            <person name="Caccamo M."/>
            <person name="Churcher C."/>
            <person name="Scott C."/>
            <person name="Barrett J.C."/>
            <person name="Koch R."/>
            <person name="Rauch G.J."/>
            <person name="White S."/>
            <person name="Chow W."/>
            <person name="Kilian B."/>
            <person name="Quintais L.T."/>
            <person name="Guerra-Assuncao J.A."/>
            <person name="Zhou Y."/>
            <person name="Gu Y."/>
            <person name="Yen J."/>
            <person name="Vogel J.H."/>
            <person name="Eyre T."/>
            <person name="Redmond S."/>
            <person name="Banerjee R."/>
            <person name="Chi J."/>
            <person name="Fu B."/>
            <person name="Langley E."/>
            <person name="Maguire S.F."/>
            <person name="Laird G.K."/>
            <person name="Lloyd D."/>
            <person name="Kenyon E."/>
            <person name="Donaldson S."/>
            <person name="Sehra H."/>
            <person name="Almeida-King J."/>
            <person name="Loveland J."/>
            <person name="Trevanion S."/>
            <person name="Jones M."/>
            <person name="Quail M."/>
            <person name="Willey D."/>
            <person name="Hunt A."/>
            <person name="Burton J."/>
            <person name="Sims S."/>
            <person name="McLay K."/>
            <person name="Plumb B."/>
            <person name="Davis J."/>
            <person name="Clee C."/>
            <person name="Oliver K."/>
            <person name="Clark R."/>
            <person name="Riddle C."/>
            <person name="Elliot D."/>
            <person name="Eliott D."/>
            <person name="Threadgold G."/>
            <person name="Harden G."/>
            <person name="Ware D."/>
            <person name="Begum S."/>
            <person name="Mortimore B."/>
            <person name="Mortimer B."/>
            <person name="Kerry G."/>
            <person name="Heath P."/>
            <person name="Phillimore B."/>
            <person name="Tracey A."/>
            <person name="Corby N."/>
            <person name="Dunn M."/>
            <person name="Johnson C."/>
            <person name="Wood J."/>
            <person name="Clark S."/>
            <person name="Pelan S."/>
            <person name="Griffiths G."/>
            <person name="Smith M."/>
            <person name="Glithero R."/>
            <person name="Howden P."/>
            <person name="Barker N."/>
            <person name="Lloyd C."/>
            <person name="Stevens C."/>
            <person name="Harley J."/>
            <person name="Holt K."/>
            <person name="Panagiotidis G."/>
            <person name="Lovell J."/>
            <person name="Beasley H."/>
            <person name="Henderson C."/>
            <person name="Gordon D."/>
            <person name="Auger K."/>
            <person name="Wright D."/>
            <person name="Collins J."/>
            <person name="Raisen C."/>
            <person name="Dyer L."/>
            <person name="Leung K."/>
            <person name="Robertson L."/>
            <person name="Ambridge K."/>
            <person name="Leongamornlert D."/>
            <person name="McGuire S."/>
            <person name="Gilderthorp R."/>
            <person name="Griffiths C."/>
            <person name="Manthravadi D."/>
            <person name="Nichol S."/>
            <person name="Barker G."/>
            <person name="Whitehead S."/>
            <person name="Kay M."/>
            <person name="Brown J."/>
            <person name="Murnane C."/>
            <person name="Gray E."/>
            <person name="Humphries M."/>
            <person name="Sycamore N."/>
            <person name="Barker D."/>
            <person name="Saunders D."/>
            <person name="Wallis J."/>
            <person name="Babbage A."/>
            <person name="Hammond S."/>
            <person name="Mashreghi-Mohammadi M."/>
            <person name="Barr L."/>
            <person name="Martin S."/>
            <person name="Wray P."/>
            <person name="Ellington A."/>
            <person name="Matthews N."/>
            <person name="Ellwood M."/>
            <person name="Woodmansey R."/>
            <person name="Clark G."/>
            <person name="Cooper J."/>
            <person name="Cooper J."/>
            <person name="Tromans A."/>
            <person name="Grafham D."/>
            <person name="Skuce C."/>
            <person name="Pandian R."/>
            <person name="Andrews R."/>
            <person name="Harrison E."/>
            <person name="Kimberley A."/>
            <person name="Garnett J."/>
            <person name="Fosker N."/>
            <person name="Hall R."/>
            <person name="Garner P."/>
            <person name="Kelly D."/>
            <person name="Bird C."/>
            <person name="Palmer S."/>
            <person name="Gehring I."/>
            <person name="Berger A."/>
            <person name="Dooley C.M."/>
            <person name="Ersan-Urun Z."/>
            <person name="Eser C."/>
            <person name="Geiger H."/>
            <person name="Geisler M."/>
            <person name="Karotki L."/>
            <person name="Kirn A."/>
            <person name="Konantz J."/>
            <person name="Konantz M."/>
            <person name="Oberlander M."/>
            <person name="Rudolph-Geiger S."/>
            <person name="Teucke M."/>
            <person name="Lanz C."/>
            <person name="Raddatz G."/>
            <person name="Osoegawa K."/>
            <person name="Zhu B."/>
            <person name="Rapp A."/>
            <person name="Widaa S."/>
            <person name="Langford C."/>
            <person name="Yang F."/>
            <person name="Schuster S.C."/>
            <person name="Carter N.P."/>
            <person name="Harrow J."/>
            <person name="Ning Z."/>
            <person name="Herrero J."/>
            <person name="Searle S.M."/>
            <person name="Enright A."/>
            <person name="Geisler R."/>
            <person name="Plasterk R.H."/>
            <person name="Lee C."/>
            <person name="Westerfield M."/>
            <person name="de Jong P.J."/>
            <person name="Zon L.I."/>
            <person name="Postlethwait J.H."/>
            <person name="Nusslein-Volhard C."/>
            <person name="Hubbard T.J."/>
            <person name="Roest Crollius H."/>
            <person name="Rogers J."/>
            <person name="Stemple D.L."/>
        </authorList>
    </citation>
    <scope>NUCLEOTIDE SEQUENCE [LARGE SCALE GENOMIC DNA]</scope>
    <source>
        <strain evidence="14 15">Tuebingen</strain>
    </source>
</reference>
<evidence type="ECO:0000256" key="8">
    <source>
        <dbReference type="ARBA" id="ARBA00023125"/>
    </source>
</evidence>
<reference evidence="16" key="5">
    <citation type="journal article" date="2019" name="Mol. Brain">
        <title>Brain transcriptome analysis of a familial Alzheimer's disease-like mutation in the zebrafish presenilin 1 gene implies effects on energy production.</title>
        <authorList>
            <person name="Newman M."/>
            <person name="Hin N."/>
            <person name="Pederson S."/>
            <person name="Lardelli M."/>
        </authorList>
    </citation>
    <scope>NUCLEOTIDE SEQUENCE</scope>
    <source>
        <strain evidence="16">Tuebingen</strain>
    </source>
</reference>
<organism evidence="14">
    <name type="scientific">Danio rerio</name>
    <name type="common">Zebrafish</name>
    <name type="synonym">Brachydanio rerio</name>
    <dbReference type="NCBI Taxonomy" id="7955"/>
    <lineage>
        <taxon>Eukaryota</taxon>
        <taxon>Metazoa</taxon>
        <taxon>Chordata</taxon>
        <taxon>Craniata</taxon>
        <taxon>Vertebrata</taxon>
        <taxon>Euteleostomi</taxon>
        <taxon>Actinopterygii</taxon>
        <taxon>Neopterygii</taxon>
        <taxon>Teleostei</taxon>
        <taxon>Ostariophysi</taxon>
        <taxon>Cypriniformes</taxon>
        <taxon>Danionidae</taxon>
        <taxon>Danioninae</taxon>
        <taxon>Danio</taxon>
    </lineage>
</organism>
<dbReference type="RefSeq" id="XP_073771556.1">
    <property type="nucleotide sequence ID" value="XM_073915455.1"/>
</dbReference>
<feature type="domain" description="C2H2-type" evidence="13">
    <location>
        <begin position="108"/>
        <end position="135"/>
    </location>
</feature>
<protein>
    <submittedName>
        <fullName evidence="14 16 17">Zinc finger protein 831</fullName>
    </submittedName>
</protein>
<keyword evidence="9" id="KW-0804">Transcription</keyword>
<dbReference type="Bgee" id="ENSDARG00000074906">
    <property type="expression patterns" value="Expressed in granulocyte and 7 other cell types or tissues"/>
</dbReference>
<accession>A0A8M9PUN9</accession>
<feature type="compositionally biased region" description="Polar residues" evidence="12">
    <location>
        <begin position="1255"/>
        <end position="1278"/>
    </location>
</feature>
<feature type="compositionally biased region" description="Basic and acidic residues" evidence="12">
    <location>
        <begin position="371"/>
        <end position="382"/>
    </location>
</feature>
<dbReference type="SMR" id="A0A8M9PUN9"/>